<keyword evidence="1 3" id="KW-0547">Nucleotide-binding</keyword>
<dbReference type="KEGG" id="asau:88172956"/>
<gene>
    <name evidence="6" type="ORF">PUMCH_001891</name>
</gene>
<dbReference type="InterPro" id="IPR017441">
    <property type="entry name" value="Protein_kinase_ATP_BS"/>
</dbReference>
<reference evidence="6 7" key="1">
    <citation type="submission" date="2023-10" db="EMBL/GenBank/DDBJ databases">
        <title>Draft Genome Sequence of Candida saopaulonensis from a very Premature Infant with Sepsis.</title>
        <authorList>
            <person name="Ning Y."/>
            <person name="Dai R."/>
            <person name="Xiao M."/>
            <person name="Xu Y."/>
            <person name="Yan Q."/>
            <person name="Zhang L."/>
        </authorList>
    </citation>
    <scope>NUCLEOTIDE SEQUENCE [LARGE SCALE GENOMIC DNA]</scope>
    <source>
        <strain evidence="6 7">19XY460</strain>
    </source>
</reference>
<dbReference type="InterPro" id="IPR008271">
    <property type="entry name" value="Ser/Thr_kinase_AS"/>
</dbReference>
<dbReference type="Pfam" id="PF00069">
    <property type="entry name" value="Pkinase"/>
    <property type="match status" value="1"/>
</dbReference>
<dbReference type="PANTHER" id="PTHR24347">
    <property type="entry name" value="SERINE/THREONINE-PROTEIN KINASE"/>
    <property type="match status" value="1"/>
</dbReference>
<feature type="domain" description="Protein kinase" evidence="5">
    <location>
        <begin position="30"/>
        <end position="292"/>
    </location>
</feature>
<dbReference type="InterPro" id="IPR000719">
    <property type="entry name" value="Prot_kinase_dom"/>
</dbReference>
<dbReference type="Gene3D" id="3.30.200.20">
    <property type="entry name" value="Phosphorylase Kinase, domain 1"/>
    <property type="match status" value="1"/>
</dbReference>
<organism evidence="6 7">
    <name type="scientific">Australozyma saopauloensis</name>
    <dbReference type="NCBI Taxonomy" id="291208"/>
    <lineage>
        <taxon>Eukaryota</taxon>
        <taxon>Fungi</taxon>
        <taxon>Dikarya</taxon>
        <taxon>Ascomycota</taxon>
        <taxon>Saccharomycotina</taxon>
        <taxon>Pichiomycetes</taxon>
        <taxon>Metschnikowiaceae</taxon>
        <taxon>Australozyma</taxon>
    </lineage>
</organism>
<keyword evidence="4" id="KW-0808">Transferase</keyword>
<evidence type="ECO:0000313" key="7">
    <source>
        <dbReference type="Proteomes" id="UP001338582"/>
    </source>
</evidence>
<protein>
    <recommendedName>
        <fullName evidence="5">Protein kinase domain-containing protein</fullName>
    </recommendedName>
</protein>
<evidence type="ECO:0000256" key="4">
    <source>
        <dbReference type="RuleBase" id="RU000304"/>
    </source>
</evidence>
<dbReference type="GO" id="GO:0004674">
    <property type="term" value="F:protein serine/threonine kinase activity"/>
    <property type="evidence" value="ECO:0007669"/>
    <property type="project" value="UniProtKB-KW"/>
</dbReference>
<dbReference type="GO" id="GO:0005524">
    <property type="term" value="F:ATP binding"/>
    <property type="evidence" value="ECO:0007669"/>
    <property type="project" value="UniProtKB-UniRule"/>
</dbReference>
<sequence>MSSNKVWPVFEAPLITRSSSEIYDLPCPYILSKKVLGTGSYADVYECKNTINGAHYAAKRFKKKLIYGLELMLQREFQVLKAVLREHKNILLMVDYFETNEYFYLVTDLANGGELFERITQGPGGKLTLNDTRSILYNLLSALAHLHRNNIVHRDIKAENILFASRNSRASLLLLADFGHAQILAGEDLADCFGGTLSYLAPEVVRRERHGFPVDMWAVGVLTYFMLCGYTPFDCDTDKETKEMITTADYVYEPEDYWGHIPQVAKDFIDKCLCLDPKDRLSAEDALKHPFIAELATPAMSTTSLQALHDAVWKLHNSRQASSSNLLKTKSSSNLSKTFSSSSLARSSYTSIPKVLAATMAKLPSSNLSNTRPEGNFLSLSSRQSTDNCSALLGGKCYSPETVTAFTTPVTSGPNSRQQSHTNLHSLLIKPLNAPAVTTGHRDGNANFML</sequence>
<dbReference type="SMART" id="SM00220">
    <property type="entry name" value="S_TKc"/>
    <property type="match status" value="1"/>
</dbReference>
<evidence type="ECO:0000256" key="2">
    <source>
        <dbReference type="ARBA" id="ARBA00022840"/>
    </source>
</evidence>
<comment type="similarity">
    <text evidence="4">Belongs to the protein kinase superfamily.</text>
</comment>
<evidence type="ECO:0000256" key="3">
    <source>
        <dbReference type="PROSITE-ProRule" id="PRU10141"/>
    </source>
</evidence>
<dbReference type="PROSITE" id="PS00107">
    <property type="entry name" value="PROTEIN_KINASE_ATP"/>
    <property type="match status" value="1"/>
</dbReference>
<keyword evidence="2 3" id="KW-0067">ATP-binding</keyword>
<dbReference type="Gene3D" id="1.10.510.10">
    <property type="entry name" value="Transferase(Phosphotransferase) domain 1"/>
    <property type="match status" value="1"/>
</dbReference>
<dbReference type="PROSITE" id="PS00108">
    <property type="entry name" value="PROTEIN_KINASE_ST"/>
    <property type="match status" value="1"/>
</dbReference>
<evidence type="ECO:0000313" key="6">
    <source>
        <dbReference type="EMBL" id="WPK24612.1"/>
    </source>
</evidence>
<dbReference type="Proteomes" id="UP001338582">
    <property type="component" value="Chromosome 2"/>
</dbReference>
<evidence type="ECO:0000256" key="1">
    <source>
        <dbReference type="ARBA" id="ARBA00022741"/>
    </source>
</evidence>
<keyword evidence="7" id="KW-1185">Reference proteome</keyword>
<proteinExistence type="inferred from homology"/>
<dbReference type="SUPFAM" id="SSF56112">
    <property type="entry name" value="Protein kinase-like (PK-like)"/>
    <property type="match status" value="1"/>
</dbReference>
<keyword evidence="4" id="KW-0418">Kinase</keyword>
<dbReference type="AlphaFoldDB" id="A0AAX4H9N9"/>
<dbReference type="PROSITE" id="PS50011">
    <property type="entry name" value="PROTEIN_KINASE_DOM"/>
    <property type="match status" value="1"/>
</dbReference>
<dbReference type="GeneID" id="88172956"/>
<feature type="binding site" evidence="3">
    <location>
        <position position="59"/>
    </location>
    <ligand>
        <name>ATP</name>
        <dbReference type="ChEBI" id="CHEBI:30616"/>
    </ligand>
</feature>
<name>A0AAX4H9N9_9ASCO</name>
<evidence type="ECO:0000259" key="5">
    <source>
        <dbReference type="PROSITE" id="PS50011"/>
    </source>
</evidence>
<dbReference type="CDD" id="cd05117">
    <property type="entry name" value="STKc_CAMK"/>
    <property type="match status" value="1"/>
</dbReference>
<dbReference type="InterPro" id="IPR011009">
    <property type="entry name" value="Kinase-like_dom_sf"/>
</dbReference>
<dbReference type="EMBL" id="CP138895">
    <property type="protein sequence ID" value="WPK24612.1"/>
    <property type="molecule type" value="Genomic_DNA"/>
</dbReference>
<dbReference type="GO" id="GO:0030447">
    <property type="term" value="P:filamentous growth"/>
    <property type="evidence" value="ECO:0007669"/>
    <property type="project" value="UniProtKB-ARBA"/>
</dbReference>
<dbReference type="RefSeq" id="XP_062876995.1">
    <property type="nucleotide sequence ID" value="XM_063020925.1"/>
</dbReference>
<keyword evidence="4" id="KW-0723">Serine/threonine-protein kinase</keyword>
<accession>A0AAX4H9N9</accession>